<comment type="similarity">
    <text evidence="3 6">Belongs to the FlgI family.</text>
</comment>
<dbReference type="AlphaFoldDB" id="A0A7Y7Z7S8"/>
<gene>
    <name evidence="6" type="primary">flgI</name>
    <name evidence="7" type="ORF">HX798_00365</name>
</gene>
<evidence type="ECO:0000256" key="2">
    <source>
        <dbReference type="ARBA" id="ARBA00004117"/>
    </source>
</evidence>
<dbReference type="PANTHER" id="PTHR30381:SF0">
    <property type="entry name" value="FLAGELLAR P-RING PROTEIN"/>
    <property type="match status" value="1"/>
</dbReference>
<evidence type="ECO:0000256" key="1">
    <source>
        <dbReference type="ARBA" id="ARBA00002591"/>
    </source>
</evidence>
<dbReference type="InterPro" id="IPR001782">
    <property type="entry name" value="Flag_FlgI"/>
</dbReference>
<evidence type="ECO:0000256" key="6">
    <source>
        <dbReference type="HAMAP-Rule" id="MF_00416"/>
    </source>
</evidence>
<proteinExistence type="inferred from homology"/>
<evidence type="ECO:0000313" key="7">
    <source>
        <dbReference type="EMBL" id="NWC78734.1"/>
    </source>
</evidence>
<dbReference type="PANTHER" id="PTHR30381">
    <property type="entry name" value="FLAGELLAR P-RING PERIPLASMIC PROTEIN FLGI"/>
    <property type="match status" value="1"/>
</dbReference>
<dbReference type="GO" id="GO:0005198">
    <property type="term" value="F:structural molecule activity"/>
    <property type="evidence" value="ECO:0007669"/>
    <property type="project" value="InterPro"/>
</dbReference>
<sequence length="384" mass="39531" precursor="true">MADSPFTSGLRCRLHCAARALRPLFGAFALVLGGTAHAEQIRDIADFAGIRSNNLVGYGLVVGLDGTGDQTTQSPFTEQGLTNMLSQLGVTLPAGANMQMRNIAAVIVTANLPPLTRPGQQIDVVVSSIGNARSLRGGTLLMTPLKGADGDVYAMAQGNLLVGGAGAAANGSSVQINQLAGGRISRGAVVEHSVPLDLGAQHGILELQLREPDPATAQRVVFAINSVMRSTVASAVDGGLVQVQGPLSANERVNFMARIDSIDVMPMQARPKVILDSRTGSVVLNGSVKLFRAAVAHGDLSVTIDTTNSVSQPGALSGGQTAATANSDISIETQARALHVLEGSADLMDVVKGLNALGATPQDLMVILQALKAAGSLRAELEII</sequence>
<evidence type="ECO:0000256" key="5">
    <source>
        <dbReference type="ARBA" id="ARBA00023143"/>
    </source>
</evidence>
<keyword evidence="5 6" id="KW-0975">Bacterial flagellum</keyword>
<comment type="subcellular location">
    <subcellularLocation>
        <location evidence="2 6">Bacterial flagellum basal body</location>
    </subcellularLocation>
</comment>
<reference evidence="7 8" key="1">
    <citation type="submission" date="2020-04" db="EMBL/GenBank/DDBJ databases">
        <title>Molecular characterization of pseudomonads from Agaricus bisporus reveal novel blotch 2 pathogens in Western Europe.</title>
        <authorList>
            <person name="Taparia T."/>
            <person name="Krijger M."/>
            <person name="Haynes E."/>
            <person name="Elpinstone J.G."/>
            <person name="Noble R."/>
            <person name="Van Der Wolf J."/>
        </authorList>
    </citation>
    <scope>NUCLEOTIDE SEQUENCE [LARGE SCALE GENOMIC DNA]</scope>
    <source>
        <strain evidence="7 8">P7765</strain>
    </source>
</reference>
<dbReference type="RefSeq" id="WP_080952146.1">
    <property type="nucleotide sequence ID" value="NZ_JABTYF010000001.1"/>
</dbReference>
<evidence type="ECO:0000256" key="3">
    <source>
        <dbReference type="ARBA" id="ARBA00008994"/>
    </source>
</evidence>
<dbReference type="Proteomes" id="UP000542695">
    <property type="component" value="Unassembled WGS sequence"/>
</dbReference>
<keyword evidence="4 6" id="KW-0732">Signal</keyword>
<dbReference type="GO" id="GO:0030288">
    <property type="term" value="C:outer membrane-bounded periplasmic space"/>
    <property type="evidence" value="ECO:0007669"/>
    <property type="project" value="InterPro"/>
</dbReference>
<evidence type="ECO:0000256" key="4">
    <source>
        <dbReference type="ARBA" id="ARBA00022729"/>
    </source>
</evidence>
<organism evidence="7 8">
    <name type="scientific">Pseudomonas putida</name>
    <name type="common">Arthrobacter siderocapsulatus</name>
    <dbReference type="NCBI Taxonomy" id="303"/>
    <lineage>
        <taxon>Bacteria</taxon>
        <taxon>Pseudomonadati</taxon>
        <taxon>Pseudomonadota</taxon>
        <taxon>Gammaproteobacteria</taxon>
        <taxon>Pseudomonadales</taxon>
        <taxon>Pseudomonadaceae</taxon>
        <taxon>Pseudomonas</taxon>
    </lineage>
</organism>
<comment type="caution">
    <text evidence="7">The sequence shown here is derived from an EMBL/GenBank/DDBJ whole genome shotgun (WGS) entry which is preliminary data.</text>
</comment>
<dbReference type="NCBIfam" id="NF003676">
    <property type="entry name" value="PRK05303.1"/>
    <property type="match status" value="1"/>
</dbReference>
<keyword evidence="7" id="KW-0966">Cell projection</keyword>
<accession>A0A7Y7Z7S8</accession>
<feature type="chain" id="PRO_5031663588" description="Flagellar P-ring protein" evidence="6">
    <location>
        <begin position="39"/>
        <end position="384"/>
    </location>
</feature>
<evidence type="ECO:0000313" key="8">
    <source>
        <dbReference type="Proteomes" id="UP000542695"/>
    </source>
</evidence>
<name>A0A7Y7Z7S8_PSEPU</name>
<dbReference type="PRINTS" id="PR01010">
    <property type="entry name" value="FLGPRINGFLGI"/>
</dbReference>
<dbReference type="GO" id="GO:0071973">
    <property type="term" value="P:bacterial-type flagellum-dependent cell motility"/>
    <property type="evidence" value="ECO:0007669"/>
    <property type="project" value="InterPro"/>
</dbReference>
<keyword evidence="7" id="KW-0282">Flagellum</keyword>
<dbReference type="Pfam" id="PF02119">
    <property type="entry name" value="FlgI"/>
    <property type="match status" value="1"/>
</dbReference>
<comment type="function">
    <text evidence="1 6">Assembles around the rod to form the L-ring and probably protects the motor/basal body from shearing forces during rotation.</text>
</comment>
<dbReference type="HAMAP" id="MF_00416">
    <property type="entry name" value="FlgI"/>
    <property type="match status" value="1"/>
</dbReference>
<protein>
    <recommendedName>
        <fullName evidence="6">Flagellar P-ring protein</fullName>
    </recommendedName>
    <alternativeName>
        <fullName evidence="6">Basal body P-ring protein</fullName>
    </alternativeName>
</protein>
<keyword evidence="7" id="KW-0969">Cilium</keyword>
<dbReference type="GO" id="GO:0009428">
    <property type="term" value="C:bacterial-type flagellum basal body, distal rod, P ring"/>
    <property type="evidence" value="ECO:0007669"/>
    <property type="project" value="InterPro"/>
</dbReference>
<feature type="signal peptide" evidence="6">
    <location>
        <begin position="1"/>
        <end position="38"/>
    </location>
</feature>
<dbReference type="EMBL" id="JACARV010000002">
    <property type="protein sequence ID" value="NWC78734.1"/>
    <property type="molecule type" value="Genomic_DNA"/>
</dbReference>
<comment type="subunit">
    <text evidence="6">The basal body constitutes a major portion of the flagellar organelle and consists of four rings (L,P,S, and M) mounted on a central rod.</text>
</comment>